<reference evidence="3" key="1">
    <citation type="journal article" date="2015" name="Nature">
        <title>Complex archaea that bridge the gap between prokaryotes and eukaryotes.</title>
        <authorList>
            <person name="Spang A."/>
            <person name="Saw J.H."/>
            <person name="Jorgensen S.L."/>
            <person name="Zaremba-Niedzwiedzka K."/>
            <person name="Martijn J."/>
            <person name="Lind A.E."/>
            <person name="van Eijk R."/>
            <person name="Schleper C."/>
            <person name="Guy L."/>
            <person name="Ettema T.J."/>
        </authorList>
    </citation>
    <scope>NUCLEOTIDE SEQUENCE</scope>
</reference>
<evidence type="ECO:0000256" key="1">
    <source>
        <dbReference type="SAM" id="Coils"/>
    </source>
</evidence>
<protein>
    <submittedName>
        <fullName evidence="3">Uncharacterized protein</fullName>
    </submittedName>
</protein>
<gene>
    <name evidence="3" type="ORF">LCGC14_2049000</name>
</gene>
<dbReference type="EMBL" id="LAZR01024181">
    <property type="protein sequence ID" value="KKL76033.1"/>
    <property type="molecule type" value="Genomic_DNA"/>
</dbReference>
<keyword evidence="2" id="KW-1133">Transmembrane helix</keyword>
<organism evidence="3">
    <name type="scientific">marine sediment metagenome</name>
    <dbReference type="NCBI Taxonomy" id="412755"/>
    <lineage>
        <taxon>unclassified sequences</taxon>
        <taxon>metagenomes</taxon>
        <taxon>ecological metagenomes</taxon>
    </lineage>
</organism>
<accession>A0A0F9EPJ0</accession>
<proteinExistence type="predicted"/>
<dbReference type="AlphaFoldDB" id="A0A0F9EPJ0"/>
<keyword evidence="1" id="KW-0175">Coiled coil</keyword>
<evidence type="ECO:0000313" key="3">
    <source>
        <dbReference type="EMBL" id="KKL76033.1"/>
    </source>
</evidence>
<keyword evidence="2" id="KW-0472">Membrane</keyword>
<evidence type="ECO:0000256" key="2">
    <source>
        <dbReference type="SAM" id="Phobius"/>
    </source>
</evidence>
<name>A0A0F9EPJ0_9ZZZZ</name>
<keyword evidence="2" id="KW-0812">Transmembrane</keyword>
<feature type="coiled-coil region" evidence="1">
    <location>
        <begin position="70"/>
        <end position="97"/>
    </location>
</feature>
<comment type="caution">
    <text evidence="3">The sequence shown here is derived from an EMBL/GenBank/DDBJ whole genome shotgun (WGS) entry which is preliminary data.</text>
</comment>
<sequence>MTEADKTWCGGYCDKHALMEGYLEDAKGKVSMRIFGIAIGIVVLVFGAVFAIQSKTSDSVASIDKNQALVQQSQQRMEKTLDKIQQAQERELRWRNRRDRPSPP</sequence>
<feature type="transmembrane region" description="Helical" evidence="2">
    <location>
        <begin position="30"/>
        <end position="52"/>
    </location>
</feature>